<dbReference type="Gene3D" id="2.60.40.10">
    <property type="entry name" value="Immunoglobulins"/>
    <property type="match status" value="1"/>
</dbReference>
<feature type="region of interest" description="Disordered" evidence="1">
    <location>
        <begin position="431"/>
        <end position="457"/>
    </location>
</feature>
<gene>
    <name evidence="4" type="ORF">NAEGRDRAFT_70155</name>
</gene>
<dbReference type="Pfam" id="PF00801">
    <property type="entry name" value="PKD"/>
    <property type="match status" value="1"/>
</dbReference>
<protein>
    <submittedName>
        <fullName evidence="4">Predicted protein</fullName>
    </submittedName>
</protein>
<evidence type="ECO:0000259" key="3">
    <source>
        <dbReference type="PROSITE" id="PS50093"/>
    </source>
</evidence>
<feature type="signal peptide" evidence="2">
    <location>
        <begin position="1"/>
        <end position="19"/>
    </location>
</feature>
<evidence type="ECO:0000313" key="4">
    <source>
        <dbReference type="EMBL" id="EFC41996.1"/>
    </source>
</evidence>
<feature type="chain" id="PRO_5003038598" evidence="2">
    <location>
        <begin position="20"/>
        <end position="482"/>
    </location>
</feature>
<dbReference type="EMBL" id="GG738882">
    <property type="protein sequence ID" value="EFC41996.1"/>
    <property type="molecule type" value="Genomic_DNA"/>
</dbReference>
<dbReference type="Proteomes" id="UP000006671">
    <property type="component" value="Unassembled WGS sequence"/>
</dbReference>
<dbReference type="InterPro" id="IPR000601">
    <property type="entry name" value="PKD_dom"/>
</dbReference>
<dbReference type="InterPro" id="IPR035986">
    <property type="entry name" value="PKD_dom_sf"/>
</dbReference>
<dbReference type="GeneID" id="8851639"/>
<dbReference type="InterPro" id="IPR013783">
    <property type="entry name" value="Ig-like_fold"/>
</dbReference>
<dbReference type="KEGG" id="ngr:NAEGRDRAFT_70155"/>
<dbReference type="RefSeq" id="XP_002674740.1">
    <property type="nucleotide sequence ID" value="XM_002674694.1"/>
</dbReference>
<organism evidence="5">
    <name type="scientific">Naegleria gruberi</name>
    <name type="common">Amoeba</name>
    <dbReference type="NCBI Taxonomy" id="5762"/>
    <lineage>
        <taxon>Eukaryota</taxon>
        <taxon>Discoba</taxon>
        <taxon>Heterolobosea</taxon>
        <taxon>Tetramitia</taxon>
        <taxon>Eutetramitia</taxon>
        <taxon>Vahlkampfiidae</taxon>
        <taxon>Naegleria</taxon>
    </lineage>
</organism>
<keyword evidence="5" id="KW-1185">Reference proteome</keyword>
<sequence>MRNSVILCIVACLTDKLLCQKPNLIVKPSRTTGTAPLAVHFDATATTLPGKDAFRDITYSFDFGDVNSGNWSTDGKSKNTQIGGPISAHVYDNAGTYTVWIRASAPGYYYSDVTLTNPNVDFAGNKTVCVSTSGNYNSCPSGALKQKTIPTGTEWSGKRWLLRRGETFDEIAIQDGNSNVQVGAFGSASQLPIVAKVGVGSWRPDTPDFPVDISIMDLSIPGGVLDSLGKRHLFYRNNITGCDNALCVGFGEPYYWIFDDPYRRIPISSFYNPQEFFYVDNIAVGNTATTQGNFFGSIAKSAFMGNYAKCKATLSTNGWITQFNVISNNILGSLQDNNVWGSMISPQNGAYPERITDIIIENNQYIIHRNDQYDLILSARNVTYRANTRSDGKSAAVMFGPHGEALPAYWLGPYYTTNTPVVNVTASTSNVTPIKSSQPTAANSGVKGSGSTSSERVGESNGNFACSVMLLLLISLIFIIQF</sequence>
<keyword evidence="2" id="KW-0732">Signal</keyword>
<dbReference type="VEuPathDB" id="AmoebaDB:NAEGRDRAFT_70155"/>
<evidence type="ECO:0000256" key="1">
    <source>
        <dbReference type="SAM" id="MobiDB-lite"/>
    </source>
</evidence>
<dbReference type="PROSITE" id="PS50093">
    <property type="entry name" value="PKD"/>
    <property type="match status" value="1"/>
</dbReference>
<dbReference type="AlphaFoldDB" id="D2VMJ2"/>
<dbReference type="InParanoid" id="D2VMJ2"/>
<dbReference type="OrthoDB" id="10660442at2759"/>
<proteinExistence type="predicted"/>
<feature type="compositionally biased region" description="Polar residues" evidence="1">
    <location>
        <begin position="434"/>
        <end position="443"/>
    </location>
</feature>
<evidence type="ECO:0000256" key="2">
    <source>
        <dbReference type="SAM" id="SignalP"/>
    </source>
</evidence>
<evidence type="ECO:0000313" key="5">
    <source>
        <dbReference type="Proteomes" id="UP000006671"/>
    </source>
</evidence>
<reference evidence="4 5" key="1">
    <citation type="journal article" date="2010" name="Cell">
        <title>The genome of Naegleria gruberi illuminates early eukaryotic versatility.</title>
        <authorList>
            <person name="Fritz-Laylin L.K."/>
            <person name="Prochnik S.E."/>
            <person name="Ginger M.L."/>
            <person name="Dacks J.B."/>
            <person name="Carpenter M.L."/>
            <person name="Field M.C."/>
            <person name="Kuo A."/>
            <person name="Paredez A."/>
            <person name="Chapman J."/>
            <person name="Pham J."/>
            <person name="Shu S."/>
            <person name="Neupane R."/>
            <person name="Cipriano M."/>
            <person name="Mancuso J."/>
            <person name="Tu H."/>
            <person name="Salamov A."/>
            <person name="Lindquist E."/>
            <person name="Shapiro H."/>
            <person name="Lucas S."/>
            <person name="Grigoriev I.V."/>
            <person name="Cande W.Z."/>
            <person name="Fulton C."/>
            <person name="Rokhsar D.S."/>
            <person name="Dawson S.C."/>
        </authorList>
    </citation>
    <scope>NUCLEOTIDE SEQUENCE [LARGE SCALE GENOMIC DNA]</scope>
    <source>
        <strain evidence="4 5">NEG-M</strain>
    </source>
</reference>
<feature type="domain" description="PKD" evidence="3">
    <location>
        <begin position="22"/>
        <end position="104"/>
    </location>
</feature>
<name>D2VMJ2_NAEGR</name>
<dbReference type="SUPFAM" id="SSF49299">
    <property type="entry name" value="PKD domain"/>
    <property type="match status" value="1"/>
</dbReference>
<accession>D2VMJ2</accession>